<evidence type="ECO:0000313" key="7">
    <source>
        <dbReference type="EMBL" id="ODA35215.1"/>
    </source>
</evidence>
<comment type="caution">
    <text evidence="7">The sequence shown here is derived from an EMBL/GenBank/DDBJ whole genome shotgun (WGS) entry which is preliminary data.</text>
</comment>
<evidence type="ECO:0000256" key="5">
    <source>
        <dbReference type="ARBA" id="ARBA00022842"/>
    </source>
</evidence>
<dbReference type="GO" id="GO:0036297">
    <property type="term" value="P:interstrand cross-link repair"/>
    <property type="evidence" value="ECO:0007669"/>
    <property type="project" value="InterPro"/>
</dbReference>
<comment type="cofactor">
    <cofactor evidence="1">
        <name>Mg(2+)</name>
        <dbReference type="ChEBI" id="CHEBI:18420"/>
    </cofactor>
</comment>
<accession>A0A1C3EPS4</accession>
<organism evidence="7 8">
    <name type="scientific">Veronia pacifica</name>
    <dbReference type="NCBI Taxonomy" id="1080227"/>
    <lineage>
        <taxon>Bacteria</taxon>
        <taxon>Pseudomonadati</taxon>
        <taxon>Pseudomonadota</taxon>
        <taxon>Gammaproteobacteria</taxon>
        <taxon>Vibrionales</taxon>
        <taxon>Vibrionaceae</taxon>
        <taxon>Veronia</taxon>
    </lineage>
</organism>
<evidence type="ECO:0000259" key="6">
    <source>
        <dbReference type="SMART" id="SM00990"/>
    </source>
</evidence>
<keyword evidence="2" id="KW-0540">Nuclease</keyword>
<keyword evidence="5" id="KW-0460">Magnesium</keyword>
<dbReference type="GO" id="GO:0016788">
    <property type="term" value="F:hydrolase activity, acting on ester bonds"/>
    <property type="evidence" value="ECO:0007669"/>
    <property type="project" value="InterPro"/>
</dbReference>
<name>A0A1C3EPS4_9GAMM</name>
<evidence type="ECO:0000256" key="4">
    <source>
        <dbReference type="ARBA" id="ARBA00022801"/>
    </source>
</evidence>
<dbReference type="OrthoDB" id="9803913at2"/>
<dbReference type="InterPro" id="IPR033315">
    <property type="entry name" value="Fan1-like"/>
</dbReference>
<dbReference type="GO" id="GO:0004518">
    <property type="term" value="F:nuclease activity"/>
    <property type="evidence" value="ECO:0007669"/>
    <property type="project" value="UniProtKB-KW"/>
</dbReference>
<dbReference type="SMART" id="SM00990">
    <property type="entry name" value="VRR_NUC"/>
    <property type="match status" value="1"/>
</dbReference>
<evidence type="ECO:0000313" key="8">
    <source>
        <dbReference type="Proteomes" id="UP000094936"/>
    </source>
</evidence>
<dbReference type="GO" id="GO:0046872">
    <property type="term" value="F:metal ion binding"/>
    <property type="evidence" value="ECO:0007669"/>
    <property type="project" value="UniProtKB-KW"/>
</dbReference>
<dbReference type="Pfam" id="PF08774">
    <property type="entry name" value="VRR_NUC"/>
    <property type="match status" value="1"/>
</dbReference>
<reference evidence="7 8" key="1">
    <citation type="submission" date="2016-05" db="EMBL/GenBank/DDBJ databases">
        <title>Genomic Taxonomy of the Vibrionaceae.</title>
        <authorList>
            <person name="Gomez-Gil B."/>
            <person name="Enciso-Ibarra J."/>
        </authorList>
    </citation>
    <scope>NUCLEOTIDE SEQUENCE [LARGE SCALE GENOMIC DNA]</scope>
    <source>
        <strain evidence="7 8">CAIM 1920</strain>
    </source>
</reference>
<evidence type="ECO:0000256" key="3">
    <source>
        <dbReference type="ARBA" id="ARBA00022723"/>
    </source>
</evidence>
<protein>
    <recommendedName>
        <fullName evidence="6">VRR-NUC domain-containing protein</fullName>
    </recommendedName>
</protein>
<feature type="domain" description="VRR-NUC" evidence="6">
    <location>
        <begin position="432"/>
        <end position="543"/>
    </location>
</feature>
<proteinExistence type="predicted"/>
<dbReference type="PANTHER" id="PTHR15749:SF4">
    <property type="entry name" value="FANCONI-ASSOCIATED NUCLEASE 1"/>
    <property type="match status" value="1"/>
</dbReference>
<dbReference type="EMBL" id="LYBM01000005">
    <property type="protein sequence ID" value="ODA35215.1"/>
    <property type="molecule type" value="Genomic_DNA"/>
</dbReference>
<dbReference type="Proteomes" id="UP000094936">
    <property type="component" value="Unassembled WGS sequence"/>
</dbReference>
<keyword evidence="4" id="KW-0378">Hydrolase</keyword>
<dbReference type="AlphaFoldDB" id="A0A1C3EPS4"/>
<dbReference type="Pfam" id="PF21315">
    <property type="entry name" value="FAN1_HTH"/>
    <property type="match status" value="1"/>
</dbReference>
<evidence type="ECO:0000256" key="1">
    <source>
        <dbReference type="ARBA" id="ARBA00001946"/>
    </source>
</evidence>
<keyword evidence="8" id="KW-1185">Reference proteome</keyword>
<dbReference type="InterPro" id="IPR049125">
    <property type="entry name" value="FAN1-like_WH"/>
</dbReference>
<dbReference type="STRING" id="1080227.A8L45_04695"/>
<dbReference type="InterPro" id="IPR014883">
    <property type="entry name" value="VRR_NUC"/>
</dbReference>
<dbReference type="PANTHER" id="PTHR15749">
    <property type="entry name" value="FANCONI-ASSOCIATED NUCLEASE 1"/>
    <property type="match status" value="1"/>
</dbReference>
<gene>
    <name evidence="7" type="ORF">A8L45_04695</name>
</gene>
<sequence>MITTTPPPVLPDFYYLSNFETLIDFVSRQYLDLLNTEEQQWLESYASLSRDGKALTVRFLSRRSDWFRRDKISYQEIDDIDKTLEELQLAGVVNITHTPPPEACCELLTKPELIVLLPDSGIQKQAKKQVFVDYMLNHKPEINLPFLCVSLKNHTIMPILLLLFFGNAHQDLSQFVLGDLGIHIFEQTDLSRDVRLFQHREHIENWLALSALSEQFWLAGVAKDKDKMRDIADNVANSELSTAFNWQPLERKRQRLMNRIGRELERQTHLGQALTFYRQSELPPSRERQARILIKQKEYSLAANIVANMLNAPKDEEEHETAGRIARQLVKKIELEAPEKVSPAFSSDTLTLDIGRSVERSVAEHFQSHGWQVWYCENLLINAVFGLAFWDIIFSPVEGAFLNPFQRSPRDMYDGSFYANREYSINCRLQDIENGGLTFIFDVYQKKYGLSNDWIVWEYVKPELLDAAIPALSPKQWVACFQRLLFDPRTNRKGHADLFMTKGDNHAFVEVKGPGDSLQHHQIRWLNYLHLHDITCSVLYVQQLPTDES</sequence>
<keyword evidence="3" id="KW-0479">Metal-binding</keyword>
<evidence type="ECO:0000256" key="2">
    <source>
        <dbReference type="ARBA" id="ARBA00022722"/>
    </source>
</evidence>
<dbReference type="RefSeq" id="WP_068899751.1">
    <property type="nucleotide sequence ID" value="NZ_JBHUIF010000033.1"/>
</dbReference>